<accession>A0ABW3AGZ3</accession>
<feature type="domain" description="Core-binding (CB)" evidence="7">
    <location>
        <begin position="62"/>
        <end position="143"/>
    </location>
</feature>
<dbReference type="SUPFAM" id="SSF56349">
    <property type="entry name" value="DNA breaking-rejoining enzymes"/>
    <property type="match status" value="1"/>
</dbReference>
<proteinExistence type="inferred from homology"/>
<keyword evidence="4" id="KW-0233">DNA recombination</keyword>
<dbReference type="InterPro" id="IPR050090">
    <property type="entry name" value="Tyrosine_recombinase_XerCD"/>
</dbReference>
<dbReference type="PROSITE" id="PS51898">
    <property type="entry name" value="TYR_RECOMBINASE"/>
    <property type="match status" value="1"/>
</dbReference>
<dbReference type="Proteomes" id="UP001597055">
    <property type="component" value="Unassembled WGS sequence"/>
</dbReference>
<dbReference type="PANTHER" id="PTHR30349:SF64">
    <property type="entry name" value="PROPHAGE INTEGRASE INTD-RELATED"/>
    <property type="match status" value="1"/>
</dbReference>
<dbReference type="EMBL" id="JBHTII010000001">
    <property type="protein sequence ID" value="MFD0790208.1"/>
    <property type="molecule type" value="Genomic_DNA"/>
</dbReference>
<dbReference type="InterPro" id="IPR010998">
    <property type="entry name" value="Integrase_recombinase_N"/>
</dbReference>
<dbReference type="Gene3D" id="1.10.150.130">
    <property type="match status" value="1"/>
</dbReference>
<dbReference type="Gene3D" id="1.10.443.10">
    <property type="entry name" value="Intergrase catalytic core"/>
    <property type="match status" value="1"/>
</dbReference>
<evidence type="ECO:0000256" key="2">
    <source>
        <dbReference type="ARBA" id="ARBA00022908"/>
    </source>
</evidence>
<evidence type="ECO:0000256" key="4">
    <source>
        <dbReference type="ARBA" id="ARBA00023172"/>
    </source>
</evidence>
<keyword evidence="3 5" id="KW-0238">DNA-binding</keyword>
<evidence type="ECO:0000259" key="7">
    <source>
        <dbReference type="PROSITE" id="PS51900"/>
    </source>
</evidence>
<evidence type="ECO:0000313" key="8">
    <source>
        <dbReference type="EMBL" id="MFD0790208.1"/>
    </source>
</evidence>
<dbReference type="InterPro" id="IPR028259">
    <property type="entry name" value="AP2-like_int_N"/>
</dbReference>
<dbReference type="CDD" id="cd01189">
    <property type="entry name" value="INT_ICEBs1_C_like"/>
    <property type="match status" value="1"/>
</dbReference>
<dbReference type="Pfam" id="PF00589">
    <property type="entry name" value="Phage_integrase"/>
    <property type="match status" value="1"/>
</dbReference>
<sequence>MGSIHSYTTSEGKRYMVKYRKPDHSQTSKRGFKTKRDAERFLSSTSVEIAEKRYIDPTDARMTVGELGAIWMTDQEAVLKPSSVHPLESAWRIHVEPAWGNRQVGDIRHSDVRAWVSQLSATLGPTTVIRSFGILAAILDIAVRDRRLADNPARGVKLPKKRPKPRVYLTHRQVAELAQRAAYPHVVYFLAYTGLRWGEATGLRLRDIDLPRRRVTVYENAVLVNGHIHVGSPKSHRTRSVRYPDFLDPMIRSLFVGKDATQLLFGDGTNHLRLPNSKDGWFAKAVRRAQKEDPTLPRVTPHDLRHTAASLAISAGANVKAVQRMLGHASAAMTLDTYADLFDDDLDAVATALAHARNRSIYPPSDTPVVLPPEVPGIGI</sequence>
<evidence type="ECO:0000313" key="9">
    <source>
        <dbReference type="Proteomes" id="UP001597055"/>
    </source>
</evidence>
<dbReference type="PANTHER" id="PTHR30349">
    <property type="entry name" value="PHAGE INTEGRASE-RELATED"/>
    <property type="match status" value="1"/>
</dbReference>
<evidence type="ECO:0000256" key="1">
    <source>
        <dbReference type="ARBA" id="ARBA00008857"/>
    </source>
</evidence>
<dbReference type="InterPro" id="IPR002104">
    <property type="entry name" value="Integrase_catalytic"/>
</dbReference>
<comment type="similarity">
    <text evidence="1">Belongs to the 'phage' integrase family.</text>
</comment>
<evidence type="ECO:0000256" key="5">
    <source>
        <dbReference type="PROSITE-ProRule" id="PRU01248"/>
    </source>
</evidence>
<dbReference type="InterPro" id="IPR011010">
    <property type="entry name" value="DNA_brk_join_enz"/>
</dbReference>
<dbReference type="Pfam" id="PF14659">
    <property type="entry name" value="Phage_int_SAM_3"/>
    <property type="match status" value="1"/>
</dbReference>
<reference evidence="9" key="1">
    <citation type="journal article" date="2019" name="Int. J. Syst. Evol. Microbiol.">
        <title>The Global Catalogue of Microorganisms (GCM) 10K type strain sequencing project: providing services to taxonomists for standard genome sequencing and annotation.</title>
        <authorList>
            <consortium name="The Broad Institute Genomics Platform"/>
            <consortium name="The Broad Institute Genome Sequencing Center for Infectious Disease"/>
            <person name="Wu L."/>
            <person name="Ma J."/>
        </authorList>
    </citation>
    <scope>NUCLEOTIDE SEQUENCE [LARGE SCALE GENOMIC DNA]</scope>
    <source>
        <strain evidence="9">CCUG 54523</strain>
    </source>
</reference>
<name>A0ABW3AGZ3_9MICO</name>
<feature type="domain" description="Tyr recombinase" evidence="6">
    <location>
        <begin position="164"/>
        <end position="351"/>
    </location>
</feature>
<dbReference type="InterPro" id="IPR044068">
    <property type="entry name" value="CB"/>
</dbReference>
<organism evidence="8 9">
    <name type="scientific">Microbacterium insulae</name>
    <dbReference type="NCBI Taxonomy" id="483014"/>
    <lineage>
        <taxon>Bacteria</taxon>
        <taxon>Bacillati</taxon>
        <taxon>Actinomycetota</taxon>
        <taxon>Actinomycetes</taxon>
        <taxon>Micrococcales</taxon>
        <taxon>Microbacteriaceae</taxon>
        <taxon>Microbacterium</taxon>
    </lineage>
</organism>
<evidence type="ECO:0000256" key="3">
    <source>
        <dbReference type="ARBA" id="ARBA00023125"/>
    </source>
</evidence>
<keyword evidence="2" id="KW-0229">DNA integration</keyword>
<keyword evidence="9" id="KW-1185">Reference proteome</keyword>
<dbReference type="PROSITE" id="PS51900">
    <property type="entry name" value="CB"/>
    <property type="match status" value="1"/>
</dbReference>
<dbReference type="RefSeq" id="WP_204977924.1">
    <property type="nucleotide sequence ID" value="NZ_JBHTII010000001.1"/>
</dbReference>
<dbReference type="InterPro" id="IPR013762">
    <property type="entry name" value="Integrase-like_cat_sf"/>
</dbReference>
<evidence type="ECO:0000259" key="6">
    <source>
        <dbReference type="PROSITE" id="PS51898"/>
    </source>
</evidence>
<protein>
    <submittedName>
        <fullName evidence="8">Tyrosine-type recombinase/integrase</fullName>
    </submittedName>
</protein>
<dbReference type="InterPro" id="IPR004107">
    <property type="entry name" value="Integrase_SAM-like_N"/>
</dbReference>
<gene>
    <name evidence="8" type="ORF">ACFQ0P_07360</name>
</gene>
<comment type="caution">
    <text evidence="8">The sequence shown here is derived from an EMBL/GenBank/DDBJ whole genome shotgun (WGS) entry which is preliminary data.</text>
</comment>
<dbReference type="Pfam" id="PF14657">
    <property type="entry name" value="Arm-DNA-bind_4"/>
    <property type="match status" value="1"/>
</dbReference>